<dbReference type="EMBL" id="LUTQ01000031">
    <property type="protein sequence ID" value="OSN10004.1"/>
    <property type="molecule type" value="Genomic_DNA"/>
</dbReference>
<evidence type="ECO:0000313" key="8">
    <source>
        <dbReference type="Proteomes" id="UP000194040"/>
    </source>
</evidence>
<dbReference type="Gene3D" id="3.40.50.200">
    <property type="entry name" value="Peptidase S8/S53 domain"/>
    <property type="match status" value="1"/>
</dbReference>
<evidence type="ECO:0000256" key="3">
    <source>
        <dbReference type="ARBA" id="ARBA00022801"/>
    </source>
</evidence>
<keyword evidence="2" id="KW-0732">Signal</keyword>
<dbReference type="PROSITE" id="PS00138">
    <property type="entry name" value="SUBTILASE_SER"/>
    <property type="match status" value="1"/>
</dbReference>
<dbReference type="Proteomes" id="UP000194040">
    <property type="component" value="Unassembled WGS sequence"/>
</dbReference>
<dbReference type="InterPro" id="IPR011050">
    <property type="entry name" value="Pectin_lyase_fold/virulence"/>
</dbReference>
<sequence>MTSLSHRVISIVMATAAPGVSPRVTTISTFDRELFMKGIRNPHRAGGKGKHGCSVTPLACLVTMSLLLPAFSAEAVSADGFRTREYRYNGPALDAMFAAEAYSLGYSGAGATVGIIDSQSDLSGPEFLGRVAEGTQWLSTPDKYNRHGYAVAGVVGAAKNDVGIHGLAYNAHILSLGVDLTTSSVANALAIMAQYPEAKIVNNSWGFDIYPDQLFSYDADVQSELFDTWIPGFNELTTRNAEQGQLLVFSAGNEGHLTPTLLSALPTVLDMTGFENKIANNWLSVMSFDPRQPTTSAAFIASFSNLSQGATEYSLLAPGVDIYTTYDQTYYSSLSGTSFSAPYVAAVGALVSEAFPYLSGKQLADVLLSTATPLSAAQLPRAVVLARNNVDSALNMTGVELKVYAASGGITFSDEEMAALVNALKGNNPFYSMSDGDVKAAILAAAADSTMTLMSQADYQALFGQGIVNAYKAVQGPGKLDGKRLTDSDLSSDAYGGRYALYSVDTQGVDSTWSNDIAQVRNLDTGSALYDLDVGLRKQGGGTLYLTGNDTYRGPTVVEGGRLVVAKRAGGSGSLAGDVWVMSSAVLGGHGNISGAVIVDSGGMLAPGTSIGTLTVGNVRFTPGSIYEFEIDAQGQSDRLIVEQNASLAGTVRVMNSRRSSLGSRYTLLDASGVVSGRFDALVLGGDGGVPANALFLTDVLGYDDHAAWLETVRNARRFSDVAATINQHSVADALDSLNGGAAYSAIANVSSADAARDAFDNLSGEFYAASRSAMIQRSQNVRDALNDAMRSRLGEPLWLTTWSNDGRISGDAGEAAVDHQGYGFLLGGGAQMGESSALGIAVGSEKSRMSMGDRASRADVTAYHAALYMDGELAGVDWRTGLNYSYLELSSQRSLRVPGLEGKARANYHAHQAQGFIEGSRRFSITPDLGVEPYANAAYVWLQTPGAREFGSEASLGWNTQNSASAFSTLGLRSDMRFTAVSPFSLYGDIGYQRRLSERNRSARLHFTHGGDDFNVDGAAMPKNAVLLHAGLAADLSDHARLSLGYQGMHGSKVRDDGVRMQFSVMF</sequence>
<dbReference type="InterPro" id="IPR023828">
    <property type="entry name" value="Peptidase_S8_Ser-AS"/>
</dbReference>
<dbReference type="GO" id="GO:0008233">
    <property type="term" value="F:peptidase activity"/>
    <property type="evidence" value="ECO:0007669"/>
    <property type="project" value="UniProtKB-KW"/>
</dbReference>
<accession>A0ABX3XEL0</accession>
<evidence type="ECO:0000256" key="2">
    <source>
        <dbReference type="ARBA" id="ARBA00022729"/>
    </source>
</evidence>
<dbReference type="Pfam" id="PF12951">
    <property type="entry name" value="PATR"/>
    <property type="match status" value="1"/>
</dbReference>
<evidence type="ECO:0000256" key="4">
    <source>
        <dbReference type="ARBA" id="ARBA00022825"/>
    </source>
</evidence>
<evidence type="ECO:0000256" key="1">
    <source>
        <dbReference type="ARBA" id="ARBA00022670"/>
    </source>
</evidence>
<dbReference type="Gene3D" id="2.40.128.130">
    <property type="entry name" value="Autotransporter beta-domain"/>
    <property type="match status" value="1"/>
</dbReference>
<dbReference type="NCBIfam" id="TIGR02601">
    <property type="entry name" value="autotrns_rpt"/>
    <property type="match status" value="1"/>
</dbReference>
<dbReference type="PROSITE" id="PS51892">
    <property type="entry name" value="SUBTILASE"/>
    <property type="match status" value="1"/>
</dbReference>
<comment type="similarity">
    <text evidence="5">Belongs to the peptidase S8 family.</text>
</comment>
<dbReference type="SUPFAM" id="SSF51126">
    <property type="entry name" value="Pectin lyase-like"/>
    <property type="match status" value="1"/>
</dbReference>
<comment type="caution">
    <text evidence="7">The sequence shown here is derived from an EMBL/GenBank/DDBJ whole genome shotgun (WGS) entry which is preliminary data.</text>
</comment>
<protein>
    <submittedName>
        <fullName evidence="7">Serine protease</fullName>
    </submittedName>
</protein>
<feature type="active site" description="Charge relay system" evidence="5">
    <location>
        <position position="117"/>
    </location>
</feature>
<name>A0ABX3XEL0_9GAMM</name>
<dbReference type="InterPro" id="IPR036709">
    <property type="entry name" value="Autotransporte_beta_dom_sf"/>
</dbReference>
<dbReference type="Pfam" id="PF00082">
    <property type="entry name" value="Peptidase_S8"/>
    <property type="match status" value="1"/>
</dbReference>
<dbReference type="Pfam" id="PF03797">
    <property type="entry name" value="Autotransporter"/>
    <property type="match status" value="1"/>
</dbReference>
<dbReference type="InterPro" id="IPR005546">
    <property type="entry name" value="Autotransporte_beta"/>
</dbReference>
<evidence type="ECO:0000256" key="5">
    <source>
        <dbReference type="PROSITE-ProRule" id="PRU01240"/>
    </source>
</evidence>
<dbReference type="PRINTS" id="PR00723">
    <property type="entry name" value="SUBTILISIN"/>
</dbReference>
<dbReference type="InterPro" id="IPR015500">
    <property type="entry name" value="Peptidase_S8_subtilisin-rel"/>
</dbReference>
<keyword evidence="1 5" id="KW-0645">Protease</keyword>
<feature type="active site" description="Charge relay system" evidence="5">
    <location>
        <position position="147"/>
    </location>
</feature>
<keyword evidence="3 5" id="KW-0378">Hydrolase</keyword>
<feature type="domain" description="Autotransporter" evidence="6">
    <location>
        <begin position="791"/>
        <end position="1068"/>
    </location>
</feature>
<dbReference type="PANTHER" id="PTHR42884">
    <property type="entry name" value="PROPROTEIN CONVERTASE SUBTILISIN/KEXIN-RELATED"/>
    <property type="match status" value="1"/>
</dbReference>
<dbReference type="SUPFAM" id="SSF103515">
    <property type="entry name" value="Autotransporter"/>
    <property type="match status" value="1"/>
</dbReference>
<dbReference type="InterPro" id="IPR034061">
    <property type="entry name" value="Peptidases_S8_Autotransporter"/>
</dbReference>
<reference evidence="7 8" key="1">
    <citation type="submission" date="2016-02" db="EMBL/GenBank/DDBJ databases">
        <title>Species-wide whole genome sequencing reveals diversity, host range in Lonsdalea quercina.</title>
        <authorList>
            <person name="Li Y."/>
        </authorList>
    </citation>
    <scope>NUCLEOTIDE SEQUENCE [LARGE SCALE GENOMIC DNA]</scope>
    <source>
        <strain evidence="7 8">LMG 26265</strain>
    </source>
</reference>
<dbReference type="InterPro" id="IPR000209">
    <property type="entry name" value="Peptidase_S8/S53_dom"/>
</dbReference>
<evidence type="ECO:0000313" key="7">
    <source>
        <dbReference type="EMBL" id="OSN10004.1"/>
    </source>
</evidence>
<dbReference type="PANTHER" id="PTHR42884:SF14">
    <property type="entry name" value="NEUROENDOCRINE CONVERTASE 1"/>
    <property type="match status" value="1"/>
</dbReference>
<dbReference type="InterPro" id="IPR036852">
    <property type="entry name" value="Peptidase_S8/S53_dom_sf"/>
</dbReference>
<dbReference type="InterPro" id="IPR013425">
    <property type="entry name" value="Autotrns_rpt"/>
</dbReference>
<dbReference type="CDD" id="cd04848">
    <property type="entry name" value="Peptidases_S8_Autotransporter_serine_protease_like"/>
    <property type="match status" value="1"/>
</dbReference>
<feature type="active site" description="Charge relay system" evidence="5">
    <location>
        <position position="338"/>
    </location>
</feature>
<keyword evidence="8" id="KW-1185">Reference proteome</keyword>
<dbReference type="GO" id="GO:0006508">
    <property type="term" value="P:proteolysis"/>
    <property type="evidence" value="ECO:0007669"/>
    <property type="project" value="UniProtKB-KW"/>
</dbReference>
<organism evidence="7 8">
    <name type="scientific">Lonsdalea iberica</name>
    <dbReference type="NCBI Taxonomy" id="1082703"/>
    <lineage>
        <taxon>Bacteria</taxon>
        <taxon>Pseudomonadati</taxon>
        <taxon>Pseudomonadota</taxon>
        <taxon>Gammaproteobacteria</taxon>
        <taxon>Enterobacterales</taxon>
        <taxon>Pectobacteriaceae</taxon>
        <taxon>Lonsdalea</taxon>
    </lineage>
</organism>
<proteinExistence type="inferred from homology"/>
<dbReference type="SMART" id="SM00869">
    <property type="entry name" value="Autotransporter"/>
    <property type="match status" value="1"/>
</dbReference>
<gene>
    <name evidence="7" type="ORF">AU512_10840</name>
</gene>
<dbReference type="PROSITE" id="PS51208">
    <property type="entry name" value="AUTOTRANSPORTER"/>
    <property type="match status" value="1"/>
</dbReference>
<dbReference type="SUPFAM" id="SSF52743">
    <property type="entry name" value="Subtilisin-like"/>
    <property type="match status" value="1"/>
</dbReference>
<evidence type="ECO:0000259" key="6">
    <source>
        <dbReference type="PROSITE" id="PS51208"/>
    </source>
</evidence>
<keyword evidence="4 5" id="KW-0720">Serine protease</keyword>